<dbReference type="Pfam" id="PF10543">
    <property type="entry name" value="ORF6N"/>
    <property type="match status" value="1"/>
</dbReference>
<organism evidence="2">
    <name type="scientific">Salinimicrobium catena</name>
    <dbReference type="NCBI Taxonomy" id="390640"/>
    <lineage>
        <taxon>Bacteria</taxon>
        <taxon>Pseudomonadati</taxon>
        <taxon>Bacteroidota</taxon>
        <taxon>Flavobacteriia</taxon>
        <taxon>Flavobacteriales</taxon>
        <taxon>Flavobacteriaceae</taxon>
        <taxon>Salinimicrobium</taxon>
    </lineage>
</organism>
<accession>A0A7C2RDM6</accession>
<comment type="caution">
    <text evidence="2">The sequence shown here is derived from an EMBL/GenBank/DDBJ whole genome shotgun (WGS) entry which is preliminary data.</text>
</comment>
<dbReference type="AlphaFoldDB" id="A0A7C2RDM6"/>
<sequence length="170" mass="20555">MNKIYLIRGKKVILDRDLADLYEVETKQLKRAVRRNPSRFPEDFMLELTKEELDNWRCQFGTSNREIMGLRIPPFAFSEYGVIMLASVLNSERAIQVNIQIVRIFTRMRELLDSNKDIILRLEKMEYKIAEHNNQIPVIFEYMKQLRQAREREMDQKNRKRIGYKRKNEQ</sequence>
<evidence type="ECO:0000259" key="1">
    <source>
        <dbReference type="Pfam" id="PF10543"/>
    </source>
</evidence>
<feature type="domain" description="KilA-N DNA-binding" evidence="1">
    <location>
        <begin position="2"/>
        <end position="88"/>
    </location>
</feature>
<name>A0A7C2RDM6_9FLAO</name>
<protein>
    <submittedName>
        <fullName evidence="2">ORF6N domain-containing protein</fullName>
    </submittedName>
</protein>
<dbReference type="Proteomes" id="UP000885753">
    <property type="component" value="Unassembled WGS sequence"/>
</dbReference>
<dbReference type="EMBL" id="DSEE01000487">
    <property type="protein sequence ID" value="HER40892.1"/>
    <property type="molecule type" value="Genomic_DNA"/>
</dbReference>
<dbReference type="InterPro" id="IPR018873">
    <property type="entry name" value="KilA-N_DNA-bd_domain"/>
</dbReference>
<proteinExistence type="predicted"/>
<gene>
    <name evidence="2" type="ORF">ENO10_06700</name>
</gene>
<evidence type="ECO:0000313" key="2">
    <source>
        <dbReference type="EMBL" id="HER40892.1"/>
    </source>
</evidence>
<reference evidence="2" key="1">
    <citation type="journal article" date="2020" name="mSystems">
        <title>Genome- and Community-Level Interaction Insights into Carbon Utilization and Element Cycling Functions of Hydrothermarchaeota in Hydrothermal Sediment.</title>
        <authorList>
            <person name="Zhou Z."/>
            <person name="Liu Y."/>
            <person name="Xu W."/>
            <person name="Pan J."/>
            <person name="Luo Z.H."/>
            <person name="Li M."/>
        </authorList>
    </citation>
    <scope>NUCLEOTIDE SEQUENCE [LARGE SCALE GENOMIC DNA]</scope>
    <source>
        <strain evidence="2">SpSt-1235</strain>
    </source>
</reference>